<organism evidence="3 4">
    <name type="scientific">Leptobrachium leishanense</name>
    <name type="common">Leishan spiny toad</name>
    <dbReference type="NCBI Taxonomy" id="445787"/>
    <lineage>
        <taxon>Eukaryota</taxon>
        <taxon>Metazoa</taxon>
        <taxon>Chordata</taxon>
        <taxon>Craniata</taxon>
        <taxon>Vertebrata</taxon>
        <taxon>Euteleostomi</taxon>
        <taxon>Amphibia</taxon>
        <taxon>Batrachia</taxon>
        <taxon>Anura</taxon>
        <taxon>Pelobatoidea</taxon>
        <taxon>Megophryidae</taxon>
        <taxon>Leptobrachium</taxon>
    </lineage>
</organism>
<dbReference type="GeneTree" id="ENSGT01030000237233"/>
<reference evidence="3" key="2">
    <citation type="submission" date="2025-09" db="UniProtKB">
        <authorList>
            <consortium name="Ensembl"/>
        </authorList>
    </citation>
    <scope>IDENTIFICATION</scope>
</reference>
<dbReference type="Pfam" id="PF07686">
    <property type="entry name" value="V-set"/>
    <property type="match status" value="1"/>
</dbReference>
<keyword evidence="1" id="KW-0812">Transmembrane</keyword>
<dbReference type="InterPro" id="IPR013783">
    <property type="entry name" value="Ig-like_fold"/>
</dbReference>
<sequence length="175" mass="19597">MYVYYIYIFYLLLLFYMILGHKLFVHLDSINATVGQNVVLPVSYVLSRSFRNWPSVHWSAGKEDIVRFTLVNRSLDAQGIPTLLDGATTISSGFQGRVEFYPGNGSLLLKNIQLNDSGTYYIKLLSPNNMVKKKIYVYVQRNASEIGTTGSLLACLYGRLGDWQLPEAGNGTGPN</sequence>
<keyword evidence="4" id="KW-1185">Reference proteome</keyword>
<dbReference type="Gene3D" id="2.60.40.10">
    <property type="entry name" value="Immunoglobulins"/>
    <property type="match status" value="1"/>
</dbReference>
<dbReference type="Ensembl" id="ENSLLET00000030210.1">
    <property type="protein sequence ID" value="ENSLLEP00000029081.1"/>
    <property type="gene ID" value="ENSLLEG00000018457.1"/>
</dbReference>
<dbReference type="SUPFAM" id="SSF48726">
    <property type="entry name" value="Immunoglobulin"/>
    <property type="match status" value="1"/>
</dbReference>
<accession>A0A8C5PX69</accession>
<feature type="transmembrane region" description="Helical" evidence="1">
    <location>
        <begin position="6"/>
        <end position="25"/>
    </location>
</feature>
<evidence type="ECO:0000259" key="2">
    <source>
        <dbReference type="SMART" id="SM00409"/>
    </source>
</evidence>
<evidence type="ECO:0000313" key="4">
    <source>
        <dbReference type="Proteomes" id="UP000694569"/>
    </source>
</evidence>
<feature type="domain" description="Immunoglobulin" evidence="2">
    <location>
        <begin position="27"/>
        <end position="140"/>
    </location>
</feature>
<keyword evidence="1" id="KW-1133">Transmembrane helix</keyword>
<dbReference type="Proteomes" id="UP000694569">
    <property type="component" value="Unplaced"/>
</dbReference>
<dbReference type="OrthoDB" id="6353782at2759"/>
<keyword evidence="1" id="KW-0472">Membrane</keyword>
<dbReference type="AlphaFoldDB" id="A0A8C5PX69"/>
<dbReference type="SMART" id="SM00409">
    <property type="entry name" value="IG"/>
    <property type="match status" value="1"/>
</dbReference>
<protein>
    <recommendedName>
        <fullName evidence="2">Immunoglobulin domain-containing protein</fullName>
    </recommendedName>
</protein>
<dbReference type="InterPro" id="IPR003599">
    <property type="entry name" value="Ig_sub"/>
</dbReference>
<reference evidence="3" key="1">
    <citation type="submission" date="2025-08" db="UniProtKB">
        <authorList>
            <consortium name="Ensembl"/>
        </authorList>
    </citation>
    <scope>IDENTIFICATION</scope>
</reference>
<evidence type="ECO:0000256" key="1">
    <source>
        <dbReference type="SAM" id="Phobius"/>
    </source>
</evidence>
<dbReference type="InterPro" id="IPR036179">
    <property type="entry name" value="Ig-like_dom_sf"/>
</dbReference>
<evidence type="ECO:0000313" key="3">
    <source>
        <dbReference type="Ensembl" id="ENSLLEP00000029081.1"/>
    </source>
</evidence>
<name>A0A8C5PX69_9ANUR</name>
<dbReference type="InterPro" id="IPR013106">
    <property type="entry name" value="Ig_V-set"/>
</dbReference>
<proteinExistence type="predicted"/>